<dbReference type="InterPro" id="IPR001073">
    <property type="entry name" value="C1q_dom"/>
</dbReference>
<organism evidence="7 8">
    <name type="scientific">Mytilus galloprovincialis</name>
    <name type="common">Mediterranean mussel</name>
    <dbReference type="NCBI Taxonomy" id="29158"/>
    <lineage>
        <taxon>Eukaryota</taxon>
        <taxon>Metazoa</taxon>
        <taxon>Spiralia</taxon>
        <taxon>Lophotrochozoa</taxon>
        <taxon>Mollusca</taxon>
        <taxon>Bivalvia</taxon>
        <taxon>Autobranchia</taxon>
        <taxon>Pteriomorphia</taxon>
        <taxon>Mytilida</taxon>
        <taxon>Mytiloidea</taxon>
        <taxon>Mytilidae</taxon>
        <taxon>Mytilinae</taxon>
        <taxon>Mytilus</taxon>
    </lineage>
</organism>
<evidence type="ECO:0000313" key="7">
    <source>
        <dbReference type="EMBL" id="VDI02076.1"/>
    </source>
</evidence>
<feature type="chain" id="PRO_5032335592" description="C1q domain-containing protein" evidence="5">
    <location>
        <begin position="20"/>
        <end position="219"/>
    </location>
</feature>
<comment type="caution">
    <text evidence="7">The sequence shown here is derived from an EMBL/GenBank/DDBJ whole genome shotgun (WGS) entry which is preliminary data.</text>
</comment>
<keyword evidence="3 5" id="KW-0732">Signal</keyword>
<keyword evidence="2" id="KW-0964">Secreted</keyword>
<name>A0A8B6CBL3_MYTGA</name>
<evidence type="ECO:0000256" key="3">
    <source>
        <dbReference type="ARBA" id="ARBA00022729"/>
    </source>
</evidence>
<dbReference type="Pfam" id="PF00386">
    <property type="entry name" value="C1q"/>
    <property type="match status" value="1"/>
</dbReference>
<evidence type="ECO:0000259" key="6">
    <source>
        <dbReference type="PROSITE" id="PS50871"/>
    </source>
</evidence>
<keyword evidence="8" id="KW-1185">Reference proteome</keyword>
<dbReference type="AlphaFoldDB" id="A0A8B6CBL3"/>
<evidence type="ECO:0000313" key="8">
    <source>
        <dbReference type="Proteomes" id="UP000596742"/>
    </source>
</evidence>
<dbReference type="PRINTS" id="PR00007">
    <property type="entry name" value="COMPLEMNTC1Q"/>
</dbReference>
<proteinExistence type="predicted"/>
<accession>A0A8B6CBL3</accession>
<feature type="coiled-coil region" evidence="4">
    <location>
        <begin position="23"/>
        <end position="60"/>
    </location>
</feature>
<dbReference type="InterPro" id="IPR008983">
    <property type="entry name" value="Tumour_necrosis_fac-like_dom"/>
</dbReference>
<feature type="signal peptide" evidence="5">
    <location>
        <begin position="1"/>
        <end position="19"/>
    </location>
</feature>
<dbReference type="Proteomes" id="UP000596742">
    <property type="component" value="Unassembled WGS sequence"/>
</dbReference>
<dbReference type="PANTHER" id="PTHR22923">
    <property type="entry name" value="CEREBELLIN-RELATED"/>
    <property type="match status" value="1"/>
</dbReference>
<dbReference type="EMBL" id="UYJE01001434">
    <property type="protein sequence ID" value="VDI02076.1"/>
    <property type="molecule type" value="Genomic_DNA"/>
</dbReference>
<dbReference type="SMART" id="SM00110">
    <property type="entry name" value="C1Q"/>
    <property type="match status" value="1"/>
</dbReference>
<dbReference type="PANTHER" id="PTHR22923:SF116">
    <property type="entry name" value="C1Q DOMAIN-CONTAINING PROTEIN"/>
    <property type="match status" value="1"/>
</dbReference>
<evidence type="ECO:0000256" key="2">
    <source>
        <dbReference type="ARBA" id="ARBA00022525"/>
    </source>
</evidence>
<sequence>MMVLLTFTVFVLFLESFSGGNVIDRLSQTEKKVELLFDQLQQQNNEIMELKQIIANKEITRRADHIPPIRESRLLLPQSQTSAIAFYAWLSKTEQKVGPHHTLILDHIETNSGNAYNHHSGVFTAPSNGIYLFSYTVFPDSHSYGTIELIVNSQSHADIFIDSSPTDHDLGGTTGVAILYLKQNDVCYLRTHSTNTFNGNIYSSTNARTSFSGFKIKTE</sequence>
<dbReference type="InterPro" id="IPR050822">
    <property type="entry name" value="Cerebellin_Synaptic_Org"/>
</dbReference>
<dbReference type="SUPFAM" id="SSF49842">
    <property type="entry name" value="TNF-like"/>
    <property type="match status" value="1"/>
</dbReference>
<dbReference type="GO" id="GO:0005576">
    <property type="term" value="C:extracellular region"/>
    <property type="evidence" value="ECO:0007669"/>
    <property type="project" value="UniProtKB-SubCell"/>
</dbReference>
<comment type="subcellular location">
    <subcellularLocation>
        <location evidence="1">Secreted</location>
    </subcellularLocation>
</comment>
<feature type="domain" description="C1q" evidence="6">
    <location>
        <begin position="79"/>
        <end position="219"/>
    </location>
</feature>
<reference evidence="7" key="1">
    <citation type="submission" date="2018-11" db="EMBL/GenBank/DDBJ databases">
        <authorList>
            <person name="Alioto T."/>
            <person name="Alioto T."/>
        </authorList>
    </citation>
    <scope>NUCLEOTIDE SEQUENCE</scope>
</reference>
<dbReference type="Gene3D" id="2.60.120.40">
    <property type="match status" value="1"/>
</dbReference>
<dbReference type="OrthoDB" id="6138508at2759"/>
<keyword evidence="4" id="KW-0175">Coiled coil</keyword>
<protein>
    <recommendedName>
        <fullName evidence="6">C1q domain-containing protein</fullName>
    </recommendedName>
</protein>
<dbReference type="PROSITE" id="PS50871">
    <property type="entry name" value="C1Q"/>
    <property type="match status" value="1"/>
</dbReference>
<evidence type="ECO:0000256" key="1">
    <source>
        <dbReference type="ARBA" id="ARBA00004613"/>
    </source>
</evidence>
<evidence type="ECO:0000256" key="4">
    <source>
        <dbReference type="SAM" id="Coils"/>
    </source>
</evidence>
<evidence type="ECO:0000256" key="5">
    <source>
        <dbReference type="SAM" id="SignalP"/>
    </source>
</evidence>
<gene>
    <name evidence="7" type="ORF">MGAL_10B000410</name>
</gene>